<dbReference type="OrthoDB" id="5098610at2759"/>
<dbReference type="InParanoid" id="G9MTY1"/>
<evidence type="ECO:0000259" key="3">
    <source>
        <dbReference type="Pfam" id="PF24883"/>
    </source>
</evidence>
<feature type="domain" description="Nephrocystin 3-like N-terminal" evidence="3">
    <location>
        <begin position="276"/>
        <end position="370"/>
    </location>
</feature>
<gene>
    <name evidence="4" type="ORF">TRIVIDRAFT_230743</name>
</gene>
<dbReference type="eggNOG" id="KOG0266">
    <property type="taxonomic scope" value="Eukaryota"/>
</dbReference>
<dbReference type="VEuPathDB" id="FungiDB:TRIVIDRAFT_230743"/>
<feature type="region of interest" description="Disordered" evidence="2">
    <location>
        <begin position="1"/>
        <end position="33"/>
    </location>
</feature>
<keyword evidence="5" id="KW-1185">Reference proteome</keyword>
<dbReference type="GeneID" id="25792342"/>
<protein>
    <recommendedName>
        <fullName evidence="3">Nephrocystin 3-like N-terminal domain-containing protein</fullName>
    </recommendedName>
</protein>
<dbReference type="HOGENOM" id="CLU_479013_0_0_1"/>
<evidence type="ECO:0000256" key="1">
    <source>
        <dbReference type="ARBA" id="ARBA00022737"/>
    </source>
</evidence>
<dbReference type="Proteomes" id="UP000007115">
    <property type="component" value="Unassembled WGS sequence"/>
</dbReference>
<proteinExistence type="predicted"/>
<accession>G9MTY1</accession>
<comment type="caution">
    <text evidence="4">The sequence shown here is derived from an EMBL/GenBank/DDBJ whole genome shotgun (WGS) entry which is preliminary data.</text>
</comment>
<reference evidence="4 5" key="1">
    <citation type="journal article" date="2011" name="Genome Biol.">
        <title>Comparative genome sequence analysis underscores mycoparasitism as the ancestral life style of Trichoderma.</title>
        <authorList>
            <person name="Kubicek C.P."/>
            <person name="Herrera-Estrella A."/>
            <person name="Seidl-Seiboth V."/>
            <person name="Martinez D.A."/>
            <person name="Druzhinina I.S."/>
            <person name="Thon M."/>
            <person name="Zeilinger S."/>
            <person name="Casas-Flores S."/>
            <person name="Horwitz B.A."/>
            <person name="Mukherjee P.K."/>
            <person name="Mukherjee M."/>
            <person name="Kredics L."/>
            <person name="Alcaraz L.D."/>
            <person name="Aerts A."/>
            <person name="Antal Z."/>
            <person name="Atanasova L."/>
            <person name="Cervantes-Badillo M.G."/>
            <person name="Challacombe J."/>
            <person name="Chertkov O."/>
            <person name="McCluskey K."/>
            <person name="Coulpier F."/>
            <person name="Deshpande N."/>
            <person name="von Doehren H."/>
            <person name="Ebbole D.J."/>
            <person name="Esquivel-Naranjo E.U."/>
            <person name="Fekete E."/>
            <person name="Flipphi M."/>
            <person name="Glaser F."/>
            <person name="Gomez-Rodriguez E.Y."/>
            <person name="Gruber S."/>
            <person name="Han C."/>
            <person name="Henrissat B."/>
            <person name="Hermosa R."/>
            <person name="Hernandez-Onate M."/>
            <person name="Karaffa L."/>
            <person name="Kosti I."/>
            <person name="Le Crom S."/>
            <person name="Lindquist E."/>
            <person name="Lucas S."/>
            <person name="Luebeck M."/>
            <person name="Luebeck P.S."/>
            <person name="Margeot A."/>
            <person name="Metz B."/>
            <person name="Misra M."/>
            <person name="Nevalainen H."/>
            <person name="Omann M."/>
            <person name="Packer N."/>
            <person name="Perrone G."/>
            <person name="Uresti-Rivera E.E."/>
            <person name="Salamov A."/>
            <person name="Schmoll M."/>
            <person name="Seiboth B."/>
            <person name="Shapiro H."/>
            <person name="Sukno S."/>
            <person name="Tamayo-Ramos J.A."/>
            <person name="Tisch D."/>
            <person name="Wiest A."/>
            <person name="Wilkinson H.H."/>
            <person name="Zhang M."/>
            <person name="Coutinho P.M."/>
            <person name="Kenerley C.M."/>
            <person name="Monte E."/>
            <person name="Baker S.E."/>
            <person name="Grigoriev I.V."/>
        </authorList>
    </citation>
    <scope>NUCLEOTIDE SEQUENCE [LARGE SCALE GENOMIC DNA]</scope>
    <source>
        <strain evidence="5">Gv29-8 / FGSC 10586</strain>
    </source>
</reference>
<evidence type="ECO:0000256" key="2">
    <source>
        <dbReference type="SAM" id="MobiDB-lite"/>
    </source>
</evidence>
<dbReference type="STRING" id="413071.G9MTY1"/>
<organism evidence="4 5">
    <name type="scientific">Hypocrea virens (strain Gv29-8 / FGSC 10586)</name>
    <name type="common">Gliocladium virens</name>
    <name type="synonym">Trichoderma virens</name>
    <dbReference type="NCBI Taxonomy" id="413071"/>
    <lineage>
        <taxon>Eukaryota</taxon>
        <taxon>Fungi</taxon>
        <taxon>Dikarya</taxon>
        <taxon>Ascomycota</taxon>
        <taxon>Pezizomycotina</taxon>
        <taxon>Sordariomycetes</taxon>
        <taxon>Hypocreomycetidae</taxon>
        <taxon>Hypocreales</taxon>
        <taxon>Hypocreaceae</taxon>
        <taxon>Trichoderma</taxon>
    </lineage>
</organism>
<name>G9MTY1_HYPVG</name>
<sequence length="569" mass="63997">MDQNSYAADESTALSSSRQQTVGARGTSGVPSWNAVSANQSGCDIFELFEVYRRSANRYLNQYFECLDRLPASSTELNAHSRSQEVSTREGSEAERNVWLLKISHDSAVRDLTVLDEILDKAKEQERPPERTVSPGVAAWTFACSILAFTVPHKVSSAIFKVGALAGALLFTFRLIRKSPRVSKLGPVQHKIQGLIRSFEEGTMRHRDRGCEARNYATGVGDVLAEGLDLSSVRRRDREVAILLDEARRLIAEGLKGAFVPSVRHVAARIATEARLSNTAAVLRSLIYLLVVQQPSLISHVREKHDYAGKQLFEDGNAWEALSKILAAMLNDPILDGVILVVDALDKCELRREQLLDFIMKPSRVKWIVSNRNWQDIKEKLGRTKQKVRLQLELNQDSISKAVDKYIGRKVEELAGLKNYDKETRDAVKYHLTSDADGTFLWLKSFPPGFDLLYKRMMEQMSNSDDADICKEILAIASVVYRPITRKELKVLIESLEGDDYNDLPEIINACGSFLTLREGFIYFVHQLAKDFLLSKALDQIPPLGAAHQHHAIFLRVVGVEQNLYWNGQ</sequence>
<dbReference type="AlphaFoldDB" id="G9MTY1"/>
<dbReference type="PANTHER" id="PTHR10039">
    <property type="entry name" value="AMELOGENIN"/>
    <property type="match status" value="1"/>
</dbReference>
<evidence type="ECO:0000313" key="5">
    <source>
        <dbReference type="Proteomes" id="UP000007115"/>
    </source>
</evidence>
<dbReference type="Pfam" id="PF24883">
    <property type="entry name" value="NPHP3_N"/>
    <property type="match status" value="1"/>
</dbReference>
<evidence type="ECO:0000313" key="4">
    <source>
        <dbReference type="EMBL" id="EHK22098.1"/>
    </source>
</evidence>
<dbReference type="EMBL" id="ABDF02000024">
    <property type="protein sequence ID" value="EHK22098.1"/>
    <property type="molecule type" value="Genomic_DNA"/>
</dbReference>
<dbReference type="RefSeq" id="XP_013956291.1">
    <property type="nucleotide sequence ID" value="XM_014100816.1"/>
</dbReference>
<keyword evidence="1" id="KW-0677">Repeat</keyword>
<dbReference type="InterPro" id="IPR056884">
    <property type="entry name" value="NPHP3-like_N"/>
</dbReference>
<feature type="compositionally biased region" description="Polar residues" evidence="2">
    <location>
        <begin position="1"/>
        <end position="22"/>
    </location>
</feature>